<dbReference type="PROSITE" id="PS50160">
    <property type="entry name" value="DNA_LIGASE_A3"/>
    <property type="match status" value="1"/>
</dbReference>
<dbReference type="Gene3D" id="3.30.1490.70">
    <property type="match status" value="1"/>
</dbReference>
<gene>
    <name evidence="7" type="ORF">AFR_28570</name>
</gene>
<dbReference type="CDD" id="cd07906">
    <property type="entry name" value="Adenylation_DNA_ligase_LigD_LigC"/>
    <property type="match status" value="1"/>
</dbReference>
<evidence type="ECO:0000259" key="6">
    <source>
        <dbReference type="PROSITE" id="PS50160"/>
    </source>
</evidence>
<sequence length="389" mass="41758">MSAGEVIEPMLATLGEPPAGDDVALEFKWDGIRCLAYVDDGVRLFSRNGRDITTGYPELAELVPLAAGHRVVLDGELVALDSAGVASFERLQQRMHLSAPAPALVTAVPVVYEVFDLLFLDGEATTALPYLQRRELLAGLDLAGDAVRVPAHFVNADPAAVLTAARSQGLEGIVAKRLGSTYQSGRRSRDWIKVPFNQTQEIVVIGWKPGGGRRSGTIGSLLTAVTGPDGNLAYAGGVGTGFTQAMLEQLQGMLAPLSRPTPAVAGIPRVDARGARWVEPVIVGEVSFRNWTGDGKMRHPSWRGLRPDKSPARVPRVTPPVETIDGVMQTLGGSWRVEVVRRGSVTSYRIVHGEDVIDWLPDIADVERILTRAGVAMEALQPAQRRTSA</sequence>
<evidence type="ECO:0000256" key="2">
    <source>
        <dbReference type="ARBA" id="ARBA00012727"/>
    </source>
</evidence>
<dbReference type="KEGG" id="afs:AFR_28570"/>
<name>U5W7K1_9ACTN</name>
<evidence type="ECO:0000256" key="5">
    <source>
        <dbReference type="SAM" id="MobiDB-lite"/>
    </source>
</evidence>
<comment type="similarity">
    <text evidence="1">Belongs to the ATP-dependent DNA ligase family.</text>
</comment>
<keyword evidence="3 7" id="KW-0436">Ligase</keyword>
<dbReference type="Gene3D" id="3.30.470.30">
    <property type="entry name" value="DNA ligase/mRNA capping enzyme"/>
    <property type="match status" value="1"/>
</dbReference>
<dbReference type="RefSeq" id="WP_023560312.1">
    <property type="nucleotide sequence ID" value="NC_022657.1"/>
</dbReference>
<feature type="region of interest" description="Disordered" evidence="5">
    <location>
        <begin position="297"/>
        <end position="317"/>
    </location>
</feature>
<accession>U5W7K1</accession>
<evidence type="ECO:0000256" key="3">
    <source>
        <dbReference type="ARBA" id="ARBA00022598"/>
    </source>
</evidence>
<dbReference type="GO" id="GO:0006310">
    <property type="term" value="P:DNA recombination"/>
    <property type="evidence" value="ECO:0007669"/>
    <property type="project" value="InterPro"/>
</dbReference>
<dbReference type="PATRIC" id="fig|1246995.3.peg.5792"/>
<dbReference type="Pfam" id="PF04679">
    <property type="entry name" value="DNA_ligase_A_C"/>
    <property type="match status" value="1"/>
</dbReference>
<dbReference type="InterPro" id="IPR016059">
    <property type="entry name" value="DNA_ligase_ATP-dep_CS"/>
</dbReference>
<keyword evidence="8" id="KW-1185">Reference proteome</keyword>
<dbReference type="Proteomes" id="UP000017746">
    <property type="component" value="Chromosome"/>
</dbReference>
<evidence type="ECO:0000313" key="7">
    <source>
        <dbReference type="EMBL" id="AGZ43975.1"/>
    </source>
</evidence>
<dbReference type="PANTHER" id="PTHR45674">
    <property type="entry name" value="DNA LIGASE 1/3 FAMILY MEMBER"/>
    <property type="match status" value="1"/>
</dbReference>
<dbReference type="EC" id="6.5.1.1" evidence="2"/>
<dbReference type="NCBIfam" id="TIGR02779">
    <property type="entry name" value="NHEJ_ligase_lig"/>
    <property type="match status" value="1"/>
</dbReference>
<dbReference type="PANTHER" id="PTHR45674:SF4">
    <property type="entry name" value="DNA LIGASE 1"/>
    <property type="match status" value="1"/>
</dbReference>
<dbReference type="Pfam" id="PF01068">
    <property type="entry name" value="DNA_ligase_A_M"/>
    <property type="match status" value="1"/>
</dbReference>
<proteinExistence type="inferred from homology"/>
<dbReference type="Gene3D" id="2.40.50.140">
    <property type="entry name" value="Nucleic acid-binding proteins"/>
    <property type="match status" value="1"/>
</dbReference>
<protein>
    <recommendedName>
        <fullName evidence="2">DNA ligase (ATP)</fullName>
        <ecNumber evidence="2">6.5.1.1</ecNumber>
    </recommendedName>
</protein>
<dbReference type="GO" id="GO:0005524">
    <property type="term" value="F:ATP binding"/>
    <property type="evidence" value="ECO:0007669"/>
    <property type="project" value="InterPro"/>
</dbReference>
<evidence type="ECO:0000256" key="1">
    <source>
        <dbReference type="ARBA" id="ARBA00007572"/>
    </source>
</evidence>
<dbReference type="InterPro" id="IPR012309">
    <property type="entry name" value="DNA_ligase_ATP-dep_C"/>
</dbReference>
<dbReference type="GO" id="GO:0003910">
    <property type="term" value="F:DNA ligase (ATP) activity"/>
    <property type="evidence" value="ECO:0007669"/>
    <property type="project" value="UniProtKB-EC"/>
</dbReference>
<dbReference type="HOGENOM" id="CLU_008325_4_0_11"/>
<dbReference type="SUPFAM" id="SSF50249">
    <property type="entry name" value="Nucleic acid-binding proteins"/>
    <property type="match status" value="1"/>
</dbReference>
<dbReference type="InterPro" id="IPR050191">
    <property type="entry name" value="ATP-dep_DNA_ligase"/>
</dbReference>
<dbReference type="PROSITE" id="PS00697">
    <property type="entry name" value="DNA_LIGASE_A1"/>
    <property type="match status" value="1"/>
</dbReference>
<reference evidence="7 8" key="1">
    <citation type="journal article" date="2014" name="J. Biotechnol.">
        <title>Complete genome sequence of the actinobacterium Actinoplanes friuliensis HAG 010964, producer of the lipopeptide antibiotic friulimycin.</title>
        <authorList>
            <person name="Ruckert C."/>
            <person name="Szczepanowski R."/>
            <person name="Albersmeier A."/>
            <person name="Goesmann A."/>
            <person name="Fischer N."/>
            <person name="Steinkamper A."/>
            <person name="Puhler A."/>
            <person name="Biener R."/>
            <person name="Schwartz D."/>
            <person name="Kalinowski J."/>
        </authorList>
    </citation>
    <scope>NUCLEOTIDE SEQUENCE [LARGE SCALE GENOMIC DNA]</scope>
    <source>
        <strain evidence="7 8">DSM 7358</strain>
    </source>
</reference>
<organism evidence="7 8">
    <name type="scientific">Actinoplanes friuliensis DSM 7358</name>
    <dbReference type="NCBI Taxonomy" id="1246995"/>
    <lineage>
        <taxon>Bacteria</taxon>
        <taxon>Bacillati</taxon>
        <taxon>Actinomycetota</taxon>
        <taxon>Actinomycetes</taxon>
        <taxon>Micromonosporales</taxon>
        <taxon>Micromonosporaceae</taxon>
        <taxon>Actinoplanes</taxon>
    </lineage>
</organism>
<dbReference type="EMBL" id="CP006272">
    <property type="protein sequence ID" value="AGZ43975.1"/>
    <property type="molecule type" value="Genomic_DNA"/>
</dbReference>
<dbReference type="AlphaFoldDB" id="U5W7K1"/>
<dbReference type="SUPFAM" id="SSF56091">
    <property type="entry name" value="DNA ligase/mRNA capping enzyme, catalytic domain"/>
    <property type="match status" value="1"/>
</dbReference>
<evidence type="ECO:0000256" key="4">
    <source>
        <dbReference type="ARBA" id="ARBA00034003"/>
    </source>
</evidence>
<dbReference type="InterPro" id="IPR012340">
    <property type="entry name" value="NA-bd_OB-fold"/>
</dbReference>
<feature type="domain" description="ATP-dependent DNA ligase family profile" evidence="6">
    <location>
        <begin position="103"/>
        <end position="227"/>
    </location>
</feature>
<dbReference type="InterPro" id="IPR012310">
    <property type="entry name" value="DNA_ligase_ATP-dep_cent"/>
</dbReference>
<dbReference type="InterPro" id="IPR014146">
    <property type="entry name" value="LigD_ligase_dom"/>
</dbReference>
<dbReference type="STRING" id="1246995.AFR_28570"/>
<dbReference type="CDD" id="cd07971">
    <property type="entry name" value="OBF_DNA_ligase_LigD"/>
    <property type="match status" value="1"/>
</dbReference>
<evidence type="ECO:0000313" key="8">
    <source>
        <dbReference type="Proteomes" id="UP000017746"/>
    </source>
</evidence>
<comment type="catalytic activity">
    <reaction evidence="4">
        <text>ATP + (deoxyribonucleotide)n-3'-hydroxyl + 5'-phospho-(deoxyribonucleotide)m = (deoxyribonucleotide)n+m + AMP + diphosphate.</text>
        <dbReference type="EC" id="6.5.1.1"/>
    </reaction>
</comment>
<dbReference type="GO" id="GO:0006281">
    <property type="term" value="P:DNA repair"/>
    <property type="evidence" value="ECO:0007669"/>
    <property type="project" value="InterPro"/>
</dbReference>
<dbReference type="eggNOG" id="COG1793">
    <property type="taxonomic scope" value="Bacteria"/>
</dbReference>